<evidence type="ECO:0000256" key="10">
    <source>
        <dbReference type="SAM" id="Phobius"/>
    </source>
</evidence>
<dbReference type="InterPro" id="IPR017871">
    <property type="entry name" value="ABC_transporter-like_CS"/>
</dbReference>
<dbReference type="Proteomes" id="UP000807504">
    <property type="component" value="Unassembled WGS sequence"/>
</dbReference>
<evidence type="ECO:0000313" key="13">
    <source>
        <dbReference type="Proteomes" id="UP000807504"/>
    </source>
</evidence>
<keyword evidence="6" id="KW-0067">ATP-binding</keyword>
<feature type="transmembrane region" description="Helical" evidence="10">
    <location>
        <begin position="415"/>
        <end position="436"/>
    </location>
</feature>
<dbReference type="GO" id="GO:0140359">
    <property type="term" value="F:ABC-type transporter activity"/>
    <property type="evidence" value="ECO:0007669"/>
    <property type="project" value="InterPro"/>
</dbReference>
<evidence type="ECO:0000259" key="11">
    <source>
        <dbReference type="PROSITE" id="PS50893"/>
    </source>
</evidence>
<dbReference type="InterPro" id="IPR043926">
    <property type="entry name" value="ABCG_dom"/>
</dbReference>
<feature type="transmembrane region" description="Helical" evidence="10">
    <location>
        <begin position="448"/>
        <end position="471"/>
    </location>
</feature>
<evidence type="ECO:0000256" key="5">
    <source>
        <dbReference type="ARBA" id="ARBA00022741"/>
    </source>
</evidence>
<dbReference type="GO" id="GO:0005524">
    <property type="term" value="F:ATP binding"/>
    <property type="evidence" value="ECO:0007669"/>
    <property type="project" value="UniProtKB-KW"/>
</dbReference>
<feature type="domain" description="ABC transporter" evidence="11">
    <location>
        <begin position="67"/>
        <end position="330"/>
    </location>
</feature>
<proteinExistence type="inferred from homology"/>
<evidence type="ECO:0000256" key="7">
    <source>
        <dbReference type="ARBA" id="ARBA00022989"/>
    </source>
</evidence>
<evidence type="ECO:0000313" key="12">
    <source>
        <dbReference type="EMBL" id="KAF8791854.1"/>
    </source>
</evidence>
<dbReference type="InterPro" id="IPR003439">
    <property type="entry name" value="ABC_transporter-like_ATP-bd"/>
</dbReference>
<feature type="transmembrane region" description="Helical" evidence="10">
    <location>
        <begin position="491"/>
        <end position="519"/>
    </location>
</feature>
<dbReference type="PROSITE" id="PS50893">
    <property type="entry name" value="ABC_TRANSPORTER_2"/>
    <property type="match status" value="1"/>
</dbReference>
<dbReference type="GO" id="GO:0016887">
    <property type="term" value="F:ATP hydrolysis activity"/>
    <property type="evidence" value="ECO:0007669"/>
    <property type="project" value="InterPro"/>
</dbReference>
<name>A0A8T0FKX6_ARGBR</name>
<dbReference type="InterPro" id="IPR003593">
    <property type="entry name" value="AAA+_ATPase"/>
</dbReference>
<dbReference type="PANTHER" id="PTHR48041">
    <property type="entry name" value="ABC TRANSPORTER G FAMILY MEMBER 28"/>
    <property type="match status" value="1"/>
</dbReference>
<dbReference type="GO" id="GO:0005886">
    <property type="term" value="C:plasma membrane"/>
    <property type="evidence" value="ECO:0007669"/>
    <property type="project" value="TreeGrafter"/>
</dbReference>
<keyword evidence="13" id="KW-1185">Reference proteome</keyword>
<protein>
    <recommendedName>
        <fullName evidence="9">Protein white</fullName>
    </recommendedName>
</protein>
<dbReference type="InterPro" id="IPR050352">
    <property type="entry name" value="ABCG_transporters"/>
</dbReference>
<dbReference type="Gene3D" id="3.40.50.300">
    <property type="entry name" value="P-loop containing nucleotide triphosphate hydrolases"/>
    <property type="match status" value="1"/>
</dbReference>
<accession>A0A8T0FKX6</accession>
<keyword evidence="4 10" id="KW-0812">Transmembrane</keyword>
<dbReference type="Pfam" id="PF00005">
    <property type="entry name" value="ABC_tran"/>
    <property type="match status" value="1"/>
</dbReference>
<dbReference type="Pfam" id="PF19055">
    <property type="entry name" value="ABC2_membrane_7"/>
    <property type="match status" value="1"/>
</dbReference>
<comment type="similarity">
    <text evidence="2">Belongs to the ABC transporter superfamily. ABCG family. Eye pigment precursor importer (TC 3.A.1.204) subfamily.</text>
</comment>
<dbReference type="SMART" id="SM00382">
    <property type="entry name" value="AAA"/>
    <property type="match status" value="1"/>
</dbReference>
<keyword evidence="5" id="KW-0547">Nucleotide-binding</keyword>
<feature type="transmembrane region" description="Helical" evidence="10">
    <location>
        <begin position="556"/>
        <end position="578"/>
    </location>
</feature>
<comment type="subcellular location">
    <subcellularLocation>
        <location evidence="1">Membrane</location>
        <topology evidence="1">Multi-pass membrane protein</topology>
    </subcellularLocation>
</comment>
<dbReference type="PROSITE" id="PS00211">
    <property type="entry name" value="ABC_TRANSPORTER_1"/>
    <property type="match status" value="1"/>
</dbReference>
<organism evidence="12 13">
    <name type="scientific">Argiope bruennichi</name>
    <name type="common">Wasp spider</name>
    <name type="synonym">Aranea bruennichi</name>
    <dbReference type="NCBI Taxonomy" id="94029"/>
    <lineage>
        <taxon>Eukaryota</taxon>
        <taxon>Metazoa</taxon>
        <taxon>Ecdysozoa</taxon>
        <taxon>Arthropoda</taxon>
        <taxon>Chelicerata</taxon>
        <taxon>Arachnida</taxon>
        <taxon>Araneae</taxon>
        <taxon>Araneomorphae</taxon>
        <taxon>Entelegynae</taxon>
        <taxon>Araneoidea</taxon>
        <taxon>Araneidae</taxon>
        <taxon>Argiope</taxon>
    </lineage>
</organism>
<dbReference type="CDD" id="cd03213">
    <property type="entry name" value="ABCG_EPDR"/>
    <property type="match status" value="1"/>
</dbReference>
<keyword evidence="7 10" id="KW-1133">Transmembrane helix</keyword>
<dbReference type="InterPro" id="IPR013525">
    <property type="entry name" value="ABC2_TM"/>
</dbReference>
<dbReference type="EMBL" id="JABXBU010000003">
    <property type="protein sequence ID" value="KAF8791854.1"/>
    <property type="molecule type" value="Genomic_DNA"/>
</dbReference>
<keyword evidence="3" id="KW-0813">Transport</keyword>
<evidence type="ECO:0000256" key="1">
    <source>
        <dbReference type="ARBA" id="ARBA00004141"/>
    </source>
</evidence>
<reference evidence="12" key="2">
    <citation type="submission" date="2020-06" db="EMBL/GenBank/DDBJ databases">
        <authorList>
            <person name="Sheffer M."/>
        </authorList>
    </citation>
    <scope>NUCLEOTIDE SEQUENCE</scope>
</reference>
<reference evidence="12" key="1">
    <citation type="journal article" date="2020" name="bioRxiv">
        <title>Chromosome-level reference genome of the European wasp spider Argiope bruennichi: a resource for studies on range expansion and evolutionary adaptation.</title>
        <authorList>
            <person name="Sheffer M.M."/>
            <person name="Hoppe A."/>
            <person name="Krehenwinkel H."/>
            <person name="Uhl G."/>
            <person name="Kuss A.W."/>
            <person name="Jensen L."/>
            <person name="Jensen C."/>
            <person name="Gillespie R.G."/>
            <person name="Hoff K.J."/>
            <person name="Prost S."/>
        </authorList>
    </citation>
    <scope>NUCLEOTIDE SEQUENCE</scope>
</reference>
<dbReference type="PANTHER" id="PTHR48041:SF129">
    <property type="entry name" value="PROTEIN WHITE"/>
    <property type="match status" value="1"/>
</dbReference>
<dbReference type="InterPro" id="IPR027417">
    <property type="entry name" value="P-loop_NTPase"/>
</dbReference>
<gene>
    <name evidence="12" type="ORF">HNY73_003524</name>
</gene>
<feature type="transmembrane region" description="Helical" evidence="10">
    <location>
        <begin position="643"/>
        <end position="663"/>
    </location>
</feature>
<comment type="caution">
    <text evidence="12">The sequence shown here is derived from an EMBL/GenBank/DDBJ whole genome shotgun (WGS) entry which is preliminary data.</text>
</comment>
<keyword evidence="8 10" id="KW-0472">Membrane</keyword>
<dbReference type="Pfam" id="PF01061">
    <property type="entry name" value="ABC2_membrane"/>
    <property type="match status" value="1"/>
</dbReference>
<evidence type="ECO:0000256" key="3">
    <source>
        <dbReference type="ARBA" id="ARBA00022448"/>
    </source>
</evidence>
<sequence>MPSKKSEENGDAQYLIEDNKDGVGYQNYSSINRGNDYILQRSPSFDPSQRITLSWHNINVTVKPKKKTLLSYFKRGNDVPETKQLLYNVSGEVRPGQLLAIMGASGAGKTTLLNVLTGRNLRLLNVDGEVLVNGENVGQGITRLSAYVQQDDLFIGTLTVREHLVFQALLRMDRNLTYQEKMERVAEVILEVEGGRSSLCLGVRPEQMYNPGSNDLLSCRGIENFTVYRISGGESKRLAFASEILTKPGLMFCDEPTSGLDSFMSQSIISVLREVAEGGRTIICTIHQPSSEVFELFDHLLLMAEGRVAFRGRSTKALDFFKRAGLQCPINYNPADFYVHNLAIVPGKENESREKVMAIVEQFSREATTIECTISTGYSNIPPQVKATAKYKASWCTQFRTVFWRSWISLMRDPMVFKVRLAQSIVIALLLGLVFFNQKLTDKGIMNINGAIFLVLMNISFSNMFSVVNAFTLEQPIYLREHWNGLYRCDIYFLCKTLAEAPVLVFMTTLLVCIVYWLIGLNHDVGAFFIFLAIMVLVANTAASFGYMVSCMSSNLNVALSLATPLIMPLVLFGGFYLNSASVPVYFIWLKYISMFFYANEALLINQWKDVTNITCTTPICAHTGKQVLSTLDFDENHFLRDILLIIALLLFFRILAFIALLIKSSRKT</sequence>
<evidence type="ECO:0000256" key="9">
    <source>
        <dbReference type="ARBA" id="ARBA00039188"/>
    </source>
</evidence>
<dbReference type="SUPFAM" id="SSF52540">
    <property type="entry name" value="P-loop containing nucleoside triphosphate hydrolases"/>
    <property type="match status" value="1"/>
</dbReference>
<evidence type="ECO:0000256" key="2">
    <source>
        <dbReference type="ARBA" id="ARBA00005814"/>
    </source>
</evidence>
<dbReference type="AlphaFoldDB" id="A0A8T0FKX6"/>
<evidence type="ECO:0000256" key="8">
    <source>
        <dbReference type="ARBA" id="ARBA00023136"/>
    </source>
</evidence>
<evidence type="ECO:0000256" key="6">
    <source>
        <dbReference type="ARBA" id="ARBA00022840"/>
    </source>
</evidence>
<evidence type="ECO:0000256" key="4">
    <source>
        <dbReference type="ARBA" id="ARBA00022692"/>
    </source>
</evidence>
<dbReference type="GO" id="GO:0030659">
    <property type="term" value="C:cytoplasmic vesicle membrane"/>
    <property type="evidence" value="ECO:0007669"/>
    <property type="project" value="TreeGrafter"/>
</dbReference>
<feature type="transmembrane region" description="Helical" evidence="10">
    <location>
        <begin position="525"/>
        <end position="549"/>
    </location>
</feature>